<dbReference type="Proteomes" id="UP000642919">
    <property type="component" value="Unassembled WGS sequence"/>
</dbReference>
<dbReference type="OMA" id="GEWSARI"/>
<organism evidence="1 2">
    <name type="scientific">Halobacterium salinarum</name>
    <name type="common">Halobacterium halobium</name>
    <dbReference type="NCBI Taxonomy" id="2242"/>
    <lineage>
        <taxon>Archaea</taxon>
        <taxon>Methanobacteriati</taxon>
        <taxon>Methanobacteriota</taxon>
        <taxon>Stenosarchaea group</taxon>
        <taxon>Halobacteria</taxon>
        <taxon>Halobacteriales</taxon>
        <taxon>Halobacteriaceae</taxon>
        <taxon>Halobacterium</taxon>
    </lineage>
</organism>
<dbReference type="GeneID" id="68693981"/>
<sequence length="376" mass="42672">MTSHTDYRLAEIEDGPLERLAIDLLTRTDRYQGVDPQGGRGKDGGKDGLLLDGPDGTNIIVHVSRREDWKQKLKTDLGKAADHDRDYDIFVYVTNRIITGNQKPVPDVAQPFVDEYGWEIDIWDGERLRSELDNNHQDLRERYLRIARDEDPTGKTARLIDERLRLLRRRDNELPRPVRDAPTAVLHLVPHDAVSGDTDFRHDDLPTPSLPGRYGGYSYENTLDGRVTYAPGGDNEPDFGYIYVDTEGWVEAVDAFMGNEENMTIGGQSFEKLIGDAYEYGRNALNELELDGPFEVGLSVLSVKGYSFATKKGGGFDRNGPKVFRQNDIEAKPHTVEDTDSPTGEAMKRGFDRVWRGARWSDGSPYYSDNEWHFER</sequence>
<gene>
    <name evidence="1" type="ORF">HNR49_001644</name>
</gene>
<protein>
    <submittedName>
        <fullName evidence="1">Uncharacterized protein</fullName>
    </submittedName>
</protein>
<name>A0A841HB87_HALSI</name>
<accession>A0A841HB87</accession>
<dbReference type="EMBL" id="JACHGX010000004">
    <property type="protein sequence ID" value="MBB6090271.1"/>
    <property type="molecule type" value="Genomic_DNA"/>
</dbReference>
<evidence type="ECO:0000313" key="2">
    <source>
        <dbReference type="Proteomes" id="UP000642919"/>
    </source>
</evidence>
<dbReference type="RefSeq" id="WP_010902878.1">
    <property type="nucleotide sequence ID" value="NZ_JACHGX010000004.1"/>
</dbReference>
<dbReference type="AlphaFoldDB" id="A0A841HB87"/>
<reference evidence="1" key="1">
    <citation type="submission" date="2020-08" db="EMBL/GenBank/DDBJ databases">
        <title>Genomic Encyclopedia of Type Strains, Phase IV (KMG-IV): sequencing the most valuable type-strain genomes for metagenomic binning, comparative biology and taxonomic classification.</title>
        <authorList>
            <person name="Goeker M."/>
        </authorList>
    </citation>
    <scope>NUCLEOTIDE SEQUENCE</scope>
    <source>
        <strain evidence="1">DSM 669</strain>
    </source>
</reference>
<proteinExistence type="predicted"/>
<comment type="caution">
    <text evidence="1">The sequence shown here is derived from an EMBL/GenBank/DDBJ whole genome shotgun (WGS) entry which is preliminary data.</text>
</comment>
<evidence type="ECO:0000313" key="1">
    <source>
        <dbReference type="EMBL" id="MBB6090271.1"/>
    </source>
</evidence>